<feature type="transmembrane region" description="Helical" evidence="1">
    <location>
        <begin position="21"/>
        <end position="44"/>
    </location>
</feature>
<evidence type="ECO:0000313" key="3">
    <source>
        <dbReference type="Proteomes" id="UP000077748"/>
    </source>
</evidence>
<accession>A0A1A9KL09</accession>
<keyword evidence="1" id="KW-0472">Membrane</keyword>
<keyword evidence="1" id="KW-0812">Transmembrane</keyword>
<feature type="transmembrane region" description="Helical" evidence="1">
    <location>
        <begin position="50"/>
        <end position="70"/>
    </location>
</feature>
<dbReference type="EMBL" id="CP015878">
    <property type="protein sequence ID" value="ANI17633.1"/>
    <property type="molecule type" value="Genomic_DNA"/>
</dbReference>
<evidence type="ECO:0000313" key="2">
    <source>
        <dbReference type="EMBL" id="ANI17633.1"/>
    </source>
</evidence>
<protein>
    <submittedName>
        <fullName evidence="2">Uncharacterized protein</fullName>
    </submittedName>
</protein>
<feature type="transmembrane region" description="Helical" evidence="1">
    <location>
        <begin position="91"/>
        <end position="115"/>
    </location>
</feature>
<gene>
    <name evidence="2" type="ORF">A9C11_28220</name>
</gene>
<dbReference type="Proteomes" id="UP000077748">
    <property type="component" value="Chromosome"/>
</dbReference>
<organism evidence="2 3">
    <name type="scientific">Pseudomonas citronellolis</name>
    <dbReference type="NCBI Taxonomy" id="53408"/>
    <lineage>
        <taxon>Bacteria</taxon>
        <taxon>Pseudomonadati</taxon>
        <taxon>Pseudomonadota</taxon>
        <taxon>Gammaproteobacteria</taxon>
        <taxon>Pseudomonadales</taxon>
        <taxon>Pseudomonadaceae</taxon>
        <taxon>Pseudomonas</taxon>
    </lineage>
</organism>
<name>A0A1A9KL09_9PSED</name>
<proteinExistence type="predicted"/>
<sequence>MRSNIRGGLMLKIVIARFVGLREWALTLFVYMALSVASTVFIFKMVFGDLYVDLAIAVVVVALIGVSLELRDLILGRSMREISSVEPKRVVQLYCFFVVVVTTYLGIPLYFFFWWSL</sequence>
<dbReference type="AlphaFoldDB" id="A0A1A9KL09"/>
<keyword evidence="1" id="KW-1133">Transmembrane helix</keyword>
<reference evidence="2 3" key="1">
    <citation type="submission" date="2016-05" db="EMBL/GenBank/DDBJ databases">
        <title>Genome Sequence of Pseudomonas citronellolis Strain SJTE-3, an Estrogens and Persistent Organic Pollutants degradation strain.</title>
        <authorList>
            <person name="Liang R."/>
        </authorList>
    </citation>
    <scope>NUCLEOTIDE SEQUENCE [LARGE SCALE GENOMIC DNA]</scope>
    <source>
        <strain evidence="2 3">SJTE-3</strain>
    </source>
</reference>
<evidence type="ECO:0000256" key="1">
    <source>
        <dbReference type="SAM" id="Phobius"/>
    </source>
</evidence>